<keyword evidence="4" id="KW-1185">Reference proteome</keyword>
<proteinExistence type="predicted"/>
<organism evidence="3 4">
    <name type="scientific">Parnassius apollo</name>
    <name type="common">Apollo butterfly</name>
    <name type="synonym">Papilio apollo</name>
    <dbReference type="NCBI Taxonomy" id="110799"/>
    <lineage>
        <taxon>Eukaryota</taxon>
        <taxon>Metazoa</taxon>
        <taxon>Ecdysozoa</taxon>
        <taxon>Arthropoda</taxon>
        <taxon>Hexapoda</taxon>
        <taxon>Insecta</taxon>
        <taxon>Pterygota</taxon>
        <taxon>Neoptera</taxon>
        <taxon>Endopterygota</taxon>
        <taxon>Lepidoptera</taxon>
        <taxon>Glossata</taxon>
        <taxon>Ditrysia</taxon>
        <taxon>Papilionoidea</taxon>
        <taxon>Papilionidae</taxon>
        <taxon>Parnassiinae</taxon>
        <taxon>Parnassini</taxon>
        <taxon>Parnassius</taxon>
        <taxon>Parnassius</taxon>
    </lineage>
</organism>
<dbReference type="PANTHER" id="PTHR47272">
    <property type="entry name" value="DDE_TNP_1_7 DOMAIN-CONTAINING PROTEIN"/>
    <property type="match status" value="1"/>
</dbReference>
<evidence type="ECO:0000259" key="2">
    <source>
        <dbReference type="Pfam" id="PF13843"/>
    </source>
</evidence>
<dbReference type="OrthoDB" id="122438at2759"/>
<protein>
    <submittedName>
        <fullName evidence="3">(apollo) hypothetical protein</fullName>
    </submittedName>
</protein>
<feature type="compositionally biased region" description="Acidic residues" evidence="1">
    <location>
        <begin position="19"/>
        <end position="36"/>
    </location>
</feature>
<feature type="region of interest" description="Disordered" evidence="1">
    <location>
        <begin position="19"/>
        <end position="60"/>
    </location>
</feature>
<evidence type="ECO:0000313" key="3">
    <source>
        <dbReference type="EMBL" id="CAG5005928.1"/>
    </source>
</evidence>
<accession>A0A8S3X7W4</accession>
<comment type="caution">
    <text evidence="3">The sequence shown here is derived from an EMBL/GenBank/DDBJ whole genome shotgun (WGS) entry which is preliminary data.</text>
</comment>
<dbReference type="AlphaFoldDB" id="A0A8S3X7W4"/>
<name>A0A8S3X7W4_PARAO</name>
<dbReference type="InterPro" id="IPR029526">
    <property type="entry name" value="PGBD"/>
</dbReference>
<feature type="compositionally biased region" description="Acidic residues" evidence="1">
    <location>
        <begin position="51"/>
        <end position="60"/>
    </location>
</feature>
<dbReference type="EMBL" id="CAJQZP010000978">
    <property type="protein sequence ID" value="CAG5005928.1"/>
    <property type="molecule type" value="Genomic_DNA"/>
</dbReference>
<dbReference type="Proteomes" id="UP000691718">
    <property type="component" value="Unassembled WGS sequence"/>
</dbReference>
<feature type="domain" description="PiggyBac transposable element-derived protein" evidence="2">
    <location>
        <begin position="178"/>
        <end position="272"/>
    </location>
</feature>
<dbReference type="PANTHER" id="PTHR47272:SF1">
    <property type="entry name" value="PIGGYBAC TRANSPOSABLE ELEMENT-DERIVED PROTEIN 3-LIKE"/>
    <property type="match status" value="1"/>
</dbReference>
<evidence type="ECO:0000256" key="1">
    <source>
        <dbReference type="SAM" id="MobiDB-lite"/>
    </source>
</evidence>
<reference evidence="3" key="1">
    <citation type="submission" date="2021-04" db="EMBL/GenBank/DDBJ databases">
        <authorList>
            <person name="Tunstrom K."/>
        </authorList>
    </citation>
    <scope>NUCLEOTIDE SEQUENCE</scope>
</reference>
<evidence type="ECO:0000313" key="4">
    <source>
        <dbReference type="Proteomes" id="UP000691718"/>
    </source>
</evidence>
<dbReference type="Pfam" id="PF13843">
    <property type="entry name" value="DDE_Tnp_1_7"/>
    <property type="match status" value="1"/>
</dbReference>
<sequence>MSRKLHTLTTQDLENILGECEDSEDGLDFSDDDDVADPTYNFEPNEHASSDEDPEVPPDLENEVQSTSILVTSTNTHIISTAMDPSLASASTSASSAAAPRISNRVPMTMNITWKTKTLNINEDELRFLGSEKLPLEILCLDTPFEIFSYLFTEEIINFIRDQTNLYSVQKEVGNCNGVDVAVVAWRDNKIVTLASNFAGKHPTSVVRRWDKSRKQYISVERPYVVAEYNRHMGGVDLLDCGMGHYKIKLRSKRWYLRIFYHFLDMAMCNSWLLYRRINAEKGSISKTLNSAEFRVAIAETLCKYKTINRKKRGSDVECLIQNRKKKGPAQHVPPKDVCMASLSGQTYEVQKTYEVPRLQGVYTNKLRKMWY</sequence>
<gene>
    <name evidence="3" type="ORF">PAPOLLO_LOCUS14661</name>
</gene>